<sequence length="95" mass="10721">MLRCVHLQKCVNYAGNDLAKSPPYSNNYENVPSKSLYLKDYPHLVRNCQEAEISYSVFCSFLSGLIKTSSLRLNECPLFPPCLTCGRQAQRTAKS</sequence>
<gene>
    <name evidence="1" type="ORF">PXEA_LOCUS16064</name>
</gene>
<name>A0A3S5BFS1_9PLAT</name>
<proteinExistence type="predicted"/>
<evidence type="ECO:0000313" key="1">
    <source>
        <dbReference type="EMBL" id="VEL22624.1"/>
    </source>
</evidence>
<protein>
    <submittedName>
        <fullName evidence="1">Uncharacterized protein</fullName>
    </submittedName>
</protein>
<reference evidence="1" key="1">
    <citation type="submission" date="2018-11" db="EMBL/GenBank/DDBJ databases">
        <authorList>
            <consortium name="Pathogen Informatics"/>
        </authorList>
    </citation>
    <scope>NUCLEOTIDE SEQUENCE</scope>
</reference>
<evidence type="ECO:0000313" key="2">
    <source>
        <dbReference type="Proteomes" id="UP000784294"/>
    </source>
</evidence>
<dbReference type="AlphaFoldDB" id="A0A3S5BFS1"/>
<dbReference type="EMBL" id="CAAALY010057497">
    <property type="protein sequence ID" value="VEL22624.1"/>
    <property type="molecule type" value="Genomic_DNA"/>
</dbReference>
<accession>A0A3S5BFS1</accession>
<keyword evidence="2" id="KW-1185">Reference proteome</keyword>
<organism evidence="1 2">
    <name type="scientific">Protopolystoma xenopodis</name>
    <dbReference type="NCBI Taxonomy" id="117903"/>
    <lineage>
        <taxon>Eukaryota</taxon>
        <taxon>Metazoa</taxon>
        <taxon>Spiralia</taxon>
        <taxon>Lophotrochozoa</taxon>
        <taxon>Platyhelminthes</taxon>
        <taxon>Monogenea</taxon>
        <taxon>Polyopisthocotylea</taxon>
        <taxon>Polystomatidea</taxon>
        <taxon>Polystomatidae</taxon>
        <taxon>Protopolystoma</taxon>
    </lineage>
</organism>
<dbReference type="Proteomes" id="UP000784294">
    <property type="component" value="Unassembled WGS sequence"/>
</dbReference>
<comment type="caution">
    <text evidence="1">The sequence shown here is derived from an EMBL/GenBank/DDBJ whole genome shotgun (WGS) entry which is preliminary data.</text>
</comment>